<organism evidence="1 3">
    <name type="scientific">Endobacter medicaginis</name>
    <dbReference type="NCBI Taxonomy" id="1181271"/>
    <lineage>
        <taxon>Bacteria</taxon>
        <taxon>Pseudomonadati</taxon>
        <taxon>Pseudomonadota</taxon>
        <taxon>Alphaproteobacteria</taxon>
        <taxon>Acetobacterales</taxon>
        <taxon>Acetobacteraceae</taxon>
        <taxon>Endobacter</taxon>
    </lineage>
</organism>
<dbReference type="Proteomes" id="UP000565205">
    <property type="component" value="Unassembled WGS sequence"/>
</dbReference>
<name>A0A839V4K4_9PROT</name>
<dbReference type="Proteomes" id="UP000557688">
    <property type="component" value="Unassembled WGS sequence"/>
</dbReference>
<dbReference type="AlphaFoldDB" id="A0A839V4K4"/>
<dbReference type="EMBL" id="JACHXV010000036">
    <property type="protein sequence ID" value="MBB3175490.1"/>
    <property type="molecule type" value="Genomic_DNA"/>
</dbReference>
<evidence type="ECO:0000313" key="3">
    <source>
        <dbReference type="Proteomes" id="UP000557688"/>
    </source>
</evidence>
<evidence type="ECO:0000313" key="4">
    <source>
        <dbReference type="Proteomes" id="UP000565205"/>
    </source>
</evidence>
<gene>
    <name evidence="1" type="ORF">FHR90_003346</name>
    <name evidence="2" type="ORF">HUK83_06725</name>
</gene>
<reference evidence="2 4" key="1">
    <citation type="submission" date="2020-06" db="EMBL/GenBank/DDBJ databases">
        <title>Description of novel acetic acid bacteria.</title>
        <authorList>
            <person name="Sombolestani A."/>
        </authorList>
    </citation>
    <scope>NUCLEOTIDE SEQUENCE [LARGE SCALE GENOMIC DNA]</scope>
    <source>
        <strain evidence="2 4">LMG 26838</strain>
    </source>
</reference>
<sequence length="142" mass="15663">MSTDAELAAHFYRYSEIELQTAELLVPANAKLAALWTYMAATKIGGIGMLAGDEMCDQDPSGYGLEWMCGRIKDDVLRGMLTPLSWLDDWSLERRDGGEPCVSDAGQVAGAVHALRQARQRAYELMAGHDELVFAARRLQGR</sequence>
<dbReference type="EMBL" id="JABXXQ010000095">
    <property type="protein sequence ID" value="NVN30028.1"/>
    <property type="molecule type" value="Genomic_DNA"/>
</dbReference>
<comment type="caution">
    <text evidence="1">The sequence shown here is derived from an EMBL/GenBank/DDBJ whole genome shotgun (WGS) entry which is preliminary data.</text>
</comment>
<protein>
    <submittedName>
        <fullName evidence="1">Uncharacterized protein</fullName>
    </submittedName>
</protein>
<evidence type="ECO:0000313" key="2">
    <source>
        <dbReference type="EMBL" id="NVN30028.1"/>
    </source>
</evidence>
<keyword evidence="3" id="KW-1185">Reference proteome</keyword>
<accession>A0A839V4K4</accession>
<evidence type="ECO:0000313" key="1">
    <source>
        <dbReference type="EMBL" id="MBB3175490.1"/>
    </source>
</evidence>
<dbReference type="RefSeq" id="WP_176623231.1">
    <property type="nucleotide sequence ID" value="NZ_JABXXQ010000095.1"/>
</dbReference>
<reference evidence="1 3" key="2">
    <citation type="submission" date="2020-08" db="EMBL/GenBank/DDBJ databases">
        <title>Genomic Encyclopedia of Type Strains, Phase III (KMG-III): the genomes of soil and plant-associated and newly described type strains.</title>
        <authorList>
            <person name="Whitman W."/>
        </authorList>
    </citation>
    <scope>NUCLEOTIDE SEQUENCE [LARGE SCALE GENOMIC DNA]</scope>
    <source>
        <strain evidence="1 3">CECT 8088</strain>
    </source>
</reference>
<proteinExistence type="predicted"/>